<dbReference type="Proteomes" id="UP000078534">
    <property type="component" value="Unassembled WGS sequence"/>
</dbReference>
<keyword evidence="1" id="KW-1133">Transmembrane helix</keyword>
<dbReference type="AlphaFoldDB" id="A0A179SQ09"/>
<keyword evidence="1" id="KW-0812">Transmembrane</keyword>
<organism evidence="2 3">
    <name type="scientific">Metabacillus litoralis</name>
    <dbReference type="NCBI Taxonomy" id="152268"/>
    <lineage>
        <taxon>Bacteria</taxon>
        <taxon>Bacillati</taxon>
        <taxon>Bacillota</taxon>
        <taxon>Bacilli</taxon>
        <taxon>Bacillales</taxon>
        <taxon>Bacillaceae</taxon>
        <taxon>Metabacillus</taxon>
    </lineage>
</organism>
<gene>
    <name evidence="2" type="ORF">A6K24_09805</name>
</gene>
<feature type="transmembrane region" description="Helical" evidence="1">
    <location>
        <begin position="70"/>
        <end position="89"/>
    </location>
</feature>
<name>A0A179SQ09_9BACI</name>
<proteinExistence type="predicted"/>
<sequence length="91" mass="10562">MWGIILNILYSIVGFYLFCFCIAYVFMYKPNRHFLNEIKSTKHAYIFSLLGLALFVVLEKVKIPDKWFNLVYKGCFLTGAVAAFIFMVSSL</sequence>
<evidence type="ECO:0000256" key="1">
    <source>
        <dbReference type="SAM" id="Phobius"/>
    </source>
</evidence>
<protein>
    <submittedName>
        <fullName evidence="2">Uncharacterized protein</fullName>
    </submittedName>
</protein>
<accession>A0A179SQ09</accession>
<dbReference type="EMBL" id="LWSG01000042">
    <property type="protein sequence ID" value="OAS83398.1"/>
    <property type="molecule type" value="Genomic_DNA"/>
</dbReference>
<dbReference type="RefSeq" id="WP_066337926.1">
    <property type="nucleotide sequence ID" value="NZ_LWSG01000042.1"/>
</dbReference>
<keyword evidence="1" id="KW-0472">Membrane</keyword>
<feature type="transmembrane region" description="Helical" evidence="1">
    <location>
        <begin position="40"/>
        <end position="58"/>
    </location>
</feature>
<dbReference type="OrthoDB" id="2888983at2"/>
<feature type="transmembrane region" description="Helical" evidence="1">
    <location>
        <begin position="7"/>
        <end position="28"/>
    </location>
</feature>
<evidence type="ECO:0000313" key="2">
    <source>
        <dbReference type="EMBL" id="OAS83398.1"/>
    </source>
</evidence>
<keyword evidence="3" id="KW-1185">Reference proteome</keyword>
<evidence type="ECO:0000313" key="3">
    <source>
        <dbReference type="Proteomes" id="UP000078534"/>
    </source>
</evidence>
<comment type="caution">
    <text evidence="2">The sequence shown here is derived from an EMBL/GenBank/DDBJ whole genome shotgun (WGS) entry which is preliminary data.</text>
</comment>
<reference evidence="3" key="1">
    <citation type="submission" date="2016-04" db="EMBL/GenBank/DDBJ databases">
        <authorList>
            <person name="Lyu Z."/>
            <person name="Lyu W."/>
        </authorList>
    </citation>
    <scope>NUCLEOTIDE SEQUENCE [LARGE SCALE GENOMIC DNA]</scope>
    <source>
        <strain evidence="3">C44</strain>
    </source>
</reference>